<dbReference type="PANTHER" id="PTHR35192">
    <property type="entry name" value="PROTEIN, PUTATIVE-RELATED"/>
    <property type="match status" value="1"/>
</dbReference>
<feature type="domain" description="Protein CPL1-like" evidence="1">
    <location>
        <begin position="32"/>
        <end position="92"/>
    </location>
</feature>
<evidence type="ECO:0000313" key="2">
    <source>
        <dbReference type="EMBL" id="TFY75716.1"/>
    </source>
</evidence>
<dbReference type="InterPro" id="IPR038955">
    <property type="entry name" value="PriA/CPL1_fungi"/>
</dbReference>
<dbReference type="STRING" id="135208.A0A4Y9ZLI1"/>
<sequence>MKRSSEQLPLAALSAELCPASLSACPVGDDGFECVDFRTDLRSCGGCGAADPFTYDCSSIANADSVACAAGRCLVMSCMPGYSITASRDACVPSWA</sequence>
<dbReference type="InterPro" id="IPR048661">
    <property type="entry name" value="CPL1-like"/>
</dbReference>
<dbReference type="PANTHER" id="PTHR35192:SF2">
    <property type="entry name" value="APPLE DOMAIN-CONTAINING PROTEIN"/>
    <property type="match status" value="1"/>
</dbReference>
<evidence type="ECO:0000313" key="3">
    <source>
        <dbReference type="Proteomes" id="UP000298061"/>
    </source>
</evidence>
<organism evidence="2 3">
    <name type="scientific">Hericium alpestre</name>
    <dbReference type="NCBI Taxonomy" id="135208"/>
    <lineage>
        <taxon>Eukaryota</taxon>
        <taxon>Fungi</taxon>
        <taxon>Dikarya</taxon>
        <taxon>Basidiomycota</taxon>
        <taxon>Agaricomycotina</taxon>
        <taxon>Agaricomycetes</taxon>
        <taxon>Russulales</taxon>
        <taxon>Hericiaceae</taxon>
        <taxon>Hericium</taxon>
    </lineage>
</organism>
<dbReference type="EMBL" id="SFCI01001461">
    <property type="protein sequence ID" value="TFY75716.1"/>
    <property type="molecule type" value="Genomic_DNA"/>
</dbReference>
<protein>
    <recommendedName>
        <fullName evidence="1">Protein CPL1-like domain-containing protein</fullName>
    </recommendedName>
</protein>
<proteinExistence type="predicted"/>
<reference evidence="2 3" key="1">
    <citation type="submission" date="2019-02" db="EMBL/GenBank/DDBJ databases">
        <title>Genome sequencing of the rare red list fungi Hericium alpestre (H. flagellum).</title>
        <authorList>
            <person name="Buettner E."/>
            <person name="Kellner H."/>
        </authorList>
    </citation>
    <scope>NUCLEOTIDE SEQUENCE [LARGE SCALE GENOMIC DNA]</scope>
    <source>
        <strain evidence="2 3">DSM 108284</strain>
    </source>
</reference>
<gene>
    <name evidence="2" type="ORF">EWM64_g8298</name>
</gene>
<keyword evidence="3" id="KW-1185">Reference proteome</keyword>
<name>A0A4Y9ZLI1_9AGAM</name>
<evidence type="ECO:0000259" key="1">
    <source>
        <dbReference type="Pfam" id="PF21671"/>
    </source>
</evidence>
<dbReference type="Proteomes" id="UP000298061">
    <property type="component" value="Unassembled WGS sequence"/>
</dbReference>
<dbReference type="Pfam" id="PF21671">
    <property type="entry name" value="CPL1-like"/>
    <property type="match status" value="1"/>
</dbReference>
<dbReference type="AlphaFoldDB" id="A0A4Y9ZLI1"/>
<accession>A0A4Y9ZLI1</accession>
<comment type="caution">
    <text evidence="2">The sequence shown here is derived from an EMBL/GenBank/DDBJ whole genome shotgun (WGS) entry which is preliminary data.</text>
</comment>
<dbReference type="OrthoDB" id="439917at2759"/>